<dbReference type="InterPro" id="IPR000073">
    <property type="entry name" value="AB_hydrolase_1"/>
</dbReference>
<accession>A0A6A6T6U8</accession>
<evidence type="ECO:0000313" key="2">
    <source>
        <dbReference type="EMBL" id="KAF2654653.1"/>
    </source>
</evidence>
<name>A0A6A6T6U8_9PLEO</name>
<dbReference type="Gene3D" id="3.40.50.1820">
    <property type="entry name" value="alpha/beta hydrolase"/>
    <property type="match status" value="1"/>
</dbReference>
<feature type="domain" description="AB hydrolase-1" evidence="1">
    <location>
        <begin position="31"/>
        <end position="241"/>
    </location>
</feature>
<dbReference type="Proteomes" id="UP000799324">
    <property type="component" value="Unassembled WGS sequence"/>
</dbReference>
<sequence>MAGSKSDIAVVVVQGCFQKPLVYEQLSGSIRKHGYQTFQPELPTCTEIESPGFAKKDLNDDTKVVRDVIEDLVEQKGRKVIVVMHSYGGLVGSNAVLEKWDLDKRQSLGLAGGVAHLFYFSAFIMGKGQSVLGTYGESPNNEEKDGKLYFKNGAKLLYNDLPEEEAALWASRMVPQSYAVQTTTITNAAYEFVPSTYVICDNDKAVPPQVQEIFSRAAGSHVERIDSGHSPMLSRKDKLVDIIVSVIEKSTS</sequence>
<dbReference type="SUPFAM" id="SSF53474">
    <property type="entry name" value="alpha/beta-Hydrolases"/>
    <property type="match status" value="1"/>
</dbReference>
<dbReference type="InterPro" id="IPR029058">
    <property type="entry name" value="AB_hydrolase_fold"/>
</dbReference>
<gene>
    <name evidence="2" type="ORF">K491DRAFT_758762</name>
</gene>
<dbReference type="EMBL" id="MU004360">
    <property type="protein sequence ID" value="KAF2654653.1"/>
    <property type="molecule type" value="Genomic_DNA"/>
</dbReference>
<proteinExistence type="predicted"/>
<reference evidence="2" key="1">
    <citation type="journal article" date="2020" name="Stud. Mycol.">
        <title>101 Dothideomycetes genomes: a test case for predicting lifestyles and emergence of pathogens.</title>
        <authorList>
            <person name="Haridas S."/>
            <person name="Albert R."/>
            <person name="Binder M."/>
            <person name="Bloem J."/>
            <person name="Labutti K."/>
            <person name="Salamov A."/>
            <person name="Andreopoulos B."/>
            <person name="Baker S."/>
            <person name="Barry K."/>
            <person name="Bills G."/>
            <person name="Bluhm B."/>
            <person name="Cannon C."/>
            <person name="Castanera R."/>
            <person name="Culley D."/>
            <person name="Daum C."/>
            <person name="Ezra D."/>
            <person name="Gonzalez J."/>
            <person name="Henrissat B."/>
            <person name="Kuo A."/>
            <person name="Liang C."/>
            <person name="Lipzen A."/>
            <person name="Lutzoni F."/>
            <person name="Magnuson J."/>
            <person name="Mondo S."/>
            <person name="Nolan M."/>
            <person name="Ohm R."/>
            <person name="Pangilinan J."/>
            <person name="Park H.-J."/>
            <person name="Ramirez L."/>
            <person name="Alfaro M."/>
            <person name="Sun H."/>
            <person name="Tritt A."/>
            <person name="Yoshinaga Y."/>
            <person name="Zwiers L.-H."/>
            <person name="Turgeon B."/>
            <person name="Goodwin S."/>
            <person name="Spatafora J."/>
            <person name="Crous P."/>
            <person name="Grigoriev I."/>
        </authorList>
    </citation>
    <scope>NUCLEOTIDE SEQUENCE</scope>
    <source>
        <strain evidence="2">CBS 122681</strain>
    </source>
</reference>
<evidence type="ECO:0000259" key="1">
    <source>
        <dbReference type="Pfam" id="PF12697"/>
    </source>
</evidence>
<dbReference type="AlphaFoldDB" id="A0A6A6T6U8"/>
<dbReference type="OrthoDB" id="408373at2759"/>
<dbReference type="PANTHER" id="PTHR37017">
    <property type="entry name" value="AB HYDROLASE-1 DOMAIN-CONTAINING PROTEIN-RELATED"/>
    <property type="match status" value="1"/>
</dbReference>
<dbReference type="InterPro" id="IPR052897">
    <property type="entry name" value="Sec-Metab_Biosynth_Hydrolase"/>
</dbReference>
<keyword evidence="3" id="KW-1185">Reference proteome</keyword>
<keyword evidence="2" id="KW-0378">Hydrolase</keyword>
<evidence type="ECO:0000313" key="3">
    <source>
        <dbReference type="Proteomes" id="UP000799324"/>
    </source>
</evidence>
<dbReference type="GO" id="GO:0016787">
    <property type="term" value="F:hydrolase activity"/>
    <property type="evidence" value="ECO:0007669"/>
    <property type="project" value="UniProtKB-KW"/>
</dbReference>
<protein>
    <submittedName>
        <fullName evidence="2">Alpha/beta-hydrolase</fullName>
    </submittedName>
</protein>
<dbReference type="PANTHER" id="PTHR37017:SF11">
    <property type="entry name" value="ESTERASE_LIPASE_THIOESTERASE DOMAIN-CONTAINING PROTEIN"/>
    <property type="match status" value="1"/>
</dbReference>
<organism evidence="2 3">
    <name type="scientific">Lophiostoma macrostomum CBS 122681</name>
    <dbReference type="NCBI Taxonomy" id="1314788"/>
    <lineage>
        <taxon>Eukaryota</taxon>
        <taxon>Fungi</taxon>
        <taxon>Dikarya</taxon>
        <taxon>Ascomycota</taxon>
        <taxon>Pezizomycotina</taxon>
        <taxon>Dothideomycetes</taxon>
        <taxon>Pleosporomycetidae</taxon>
        <taxon>Pleosporales</taxon>
        <taxon>Lophiostomataceae</taxon>
        <taxon>Lophiostoma</taxon>
    </lineage>
</organism>
<dbReference type="Pfam" id="PF12697">
    <property type="entry name" value="Abhydrolase_6"/>
    <property type="match status" value="1"/>
</dbReference>